<feature type="domain" description="PIN" evidence="2">
    <location>
        <begin position="2"/>
        <end position="121"/>
    </location>
</feature>
<dbReference type="InterPro" id="IPR044153">
    <property type="entry name" value="PIN_Pae0151-like"/>
</dbReference>
<dbReference type="PANTHER" id="PTHR35901:SF1">
    <property type="entry name" value="EXONUCLEASE VAPC9"/>
    <property type="match status" value="1"/>
</dbReference>
<evidence type="ECO:0000313" key="6">
    <source>
        <dbReference type="Proteomes" id="UP000250189"/>
    </source>
</evidence>
<protein>
    <submittedName>
        <fullName evidence="3">PIN domain-containing protein</fullName>
    </submittedName>
</protein>
<evidence type="ECO:0000313" key="3">
    <source>
        <dbReference type="EMBL" id="ASJ15966.1"/>
    </source>
</evidence>
<keyword evidence="1" id="KW-0460">Magnesium</keyword>
<proteinExistence type="predicted"/>
<dbReference type="Gene3D" id="3.40.50.1010">
    <property type="entry name" value="5'-nuclease"/>
    <property type="match status" value="1"/>
</dbReference>
<dbReference type="InterPro" id="IPR029060">
    <property type="entry name" value="PIN-like_dom_sf"/>
</dbReference>
<dbReference type="RefSeq" id="WP_084448844.1">
    <property type="nucleotide sequence ID" value="NZ_CP015193.1"/>
</dbReference>
<dbReference type="InterPro" id="IPR002716">
    <property type="entry name" value="PIN_dom"/>
</dbReference>
<dbReference type="CDD" id="cd09873">
    <property type="entry name" value="PIN_Pae0151-like"/>
    <property type="match status" value="1"/>
</dbReference>
<organism evidence="4 5">
    <name type="scientific">Thermococcus chitonophagus</name>
    <dbReference type="NCBI Taxonomy" id="54262"/>
    <lineage>
        <taxon>Archaea</taxon>
        <taxon>Methanobacteriati</taxon>
        <taxon>Methanobacteriota</taxon>
        <taxon>Thermococci</taxon>
        <taxon>Thermococcales</taxon>
        <taxon>Thermococcaceae</taxon>
        <taxon>Thermococcus</taxon>
    </lineage>
</organism>
<evidence type="ECO:0000256" key="1">
    <source>
        <dbReference type="ARBA" id="ARBA00022842"/>
    </source>
</evidence>
<dbReference type="Proteomes" id="UP000093069">
    <property type="component" value="Chromosome I"/>
</dbReference>
<keyword evidence="6" id="KW-1185">Reference proteome</keyword>
<name>A0A160VR43_9EURY</name>
<dbReference type="OrthoDB" id="269293at2157"/>
<dbReference type="SUPFAM" id="SSF88723">
    <property type="entry name" value="PIN domain-like"/>
    <property type="match status" value="1"/>
</dbReference>
<evidence type="ECO:0000259" key="2">
    <source>
        <dbReference type="Pfam" id="PF01850"/>
    </source>
</evidence>
<dbReference type="GeneID" id="33321341"/>
<dbReference type="AlphaFoldDB" id="A0A160VR43"/>
<dbReference type="PANTHER" id="PTHR35901">
    <property type="entry name" value="RIBONUCLEASE VAPC3"/>
    <property type="match status" value="1"/>
</dbReference>
<sequence length="129" mass="14628">MIVIDASALVMVVLQEPGWEKVPIGSEVATLDYAYVEGMNAIWKAVRWRELTREQGRMKITVLRMMKSSITTYRTEDFFERGLEIALDEGIAVYDAFYIALAESLDAKLVTADEKQYKAAKNYVPAKLV</sequence>
<dbReference type="Pfam" id="PF01850">
    <property type="entry name" value="PIN"/>
    <property type="match status" value="1"/>
</dbReference>
<evidence type="ECO:0000313" key="4">
    <source>
        <dbReference type="EMBL" id="CUX77210.1"/>
    </source>
</evidence>
<dbReference type="EMBL" id="CP015193">
    <property type="protein sequence ID" value="ASJ15966.1"/>
    <property type="molecule type" value="Genomic_DNA"/>
</dbReference>
<dbReference type="EMBL" id="LN999010">
    <property type="protein sequence ID" value="CUX77210.1"/>
    <property type="molecule type" value="Genomic_DNA"/>
</dbReference>
<dbReference type="Proteomes" id="UP000250189">
    <property type="component" value="Chromosome"/>
</dbReference>
<reference evidence="3 6" key="3">
    <citation type="submission" date="2016-04" db="EMBL/GenBank/DDBJ databases">
        <title>Complete genome sequence of Thermococcus chitonophagus type strain GC74.</title>
        <authorList>
            <person name="Oger P.M."/>
        </authorList>
    </citation>
    <scope>NUCLEOTIDE SEQUENCE [LARGE SCALE GENOMIC DNA]</scope>
    <source>
        <strain evidence="3 6">GC74</strain>
    </source>
</reference>
<gene>
    <name evidence="3" type="ORF">A3L04_02170</name>
    <name evidence="4" type="ORF">CHITON_0431</name>
</gene>
<reference evidence="5" key="2">
    <citation type="submission" date="2016-01" db="EMBL/GenBank/DDBJ databases">
        <authorList>
            <person name="Vorgias C.E."/>
        </authorList>
    </citation>
    <scope>NUCLEOTIDE SEQUENCE [LARGE SCALE GENOMIC DNA]</scope>
</reference>
<dbReference type="InterPro" id="IPR051619">
    <property type="entry name" value="TypeII_TA_RNase_PINc/VapC"/>
</dbReference>
<dbReference type="KEGG" id="tch:CHITON_0431"/>
<accession>A0A160VR43</accession>
<reference evidence="4" key="1">
    <citation type="submission" date="2016-01" db="EMBL/GenBank/DDBJ databases">
        <authorList>
            <person name="Oliw E.H."/>
        </authorList>
    </citation>
    <scope>NUCLEOTIDE SEQUENCE</scope>
    <source>
        <strain evidence="4">1</strain>
    </source>
</reference>
<evidence type="ECO:0000313" key="5">
    <source>
        <dbReference type="Proteomes" id="UP000093069"/>
    </source>
</evidence>
<dbReference type="STRING" id="54262.CHITON_0431"/>